<evidence type="ECO:0000313" key="3">
    <source>
        <dbReference type="Proteomes" id="UP000444721"/>
    </source>
</evidence>
<sequence>MPFSPFQGFDNQTTTSPSFHARSLNNSSSNTTNHISRNRNLRKEPNTVSGTSSRPTEGLLYFQIHHPVLFSRVIDLLSQFTDLVHLQMSPQKLIIHSVDTTKVVLYELALLEGKAFSYLDSALAFGSYKKRPSMVISSKKVIIPSIFKHVQEVRVGVNLKILAHTLKGLKNQDELFVLIDHSEEVMMMKGAFQESSMEFKDPEIKITVKKKQPDRVFTYSMSQFIINDHELETFEIEQFDNQVQVEILMSTNCFSQIMQDLSQMKGERLKLEIYYEIPSPCHAISGMVQNLGNTLHDSLRLFFKTSKDCLEATIEIQNSAIGTEEDIVIGFTESYSKQLQSGIVTNNTNIENESGNETLNQFEGSKNPYNVTSTISNEYSFRILSILSKASKISDQMLLQICENGPLGVLYGLEEGMGSFQFFVAPYLNDCSSDSDHE</sequence>
<dbReference type="PANTHER" id="PTHR11352">
    <property type="entry name" value="PROLIFERATING CELL NUCLEAR ANTIGEN"/>
    <property type="match status" value="1"/>
</dbReference>
<dbReference type="RefSeq" id="XP_044559947.1">
    <property type="nucleotide sequence ID" value="XM_044709571.1"/>
</dbReference>
<dbReference type="InterPro" id="IPR000730">
    <property type="entry name" value="Pr_cel_nuc_antig"/>
</dbReference>
<dbReference type="AlphaFoldDB" id="A0A6A5BME6"/>
<evidence type="ECO:0000313" key="2">
    <source>
        <dbReference type="EMBL" id="KAF0975234.1"/>
    </source>
</evidence>
<proteinExistence type="predicted"/>
<accession>A0A6A5BME6</accession>
<dbReference type="VEuPathDB" id="AmoebaDB:NF0114570"/>
<name>A0A6A5BME6_NAEFO</name>
<dbReference type="Proteomes" id="UP000444721">
    <property type="component" value="Unassembled WGS sequence"/>
</dbReference>
<dbReference type="OMA" id="DHELETF"/>
<keyword evidence="3" id="KW-1185">Reference proteome</keyword>
<dbReference type="GeneID" id="68113204"/>
<dbReference type="SUPFAM" id="SSF55979">
    <property type="entry name" value="DNA clamp"/>
    <property type="match status" value="1"/>
</dbReference>
<comment type="caution">
    <text evidence="2">The sequence shown here is derived from an EMBL/GenBank/DDBJ whole genome shotgun (WGS) entry which is preliminary data.</text>
</comment>
<dbReference type="GO" id="GO:0030337">
    <property type="term" value="F:DNA polymerase processivity factor activity"/>
    <property type="evidence" value="ECO:0007669"/>
    <property type="project" value="InterPro"/>
</dbReference>
<dbReference type="VEuPathDB" id="AmoebaDB:NfTy_043580"/>
<dbReference type="OrthoDB" id="10423170at2759"/>
<dbReference type="GO" id="GO:0006272">
    <property type="term" value="P:leading strand elongation"/>
    <property type="evidence" value="ECO:0007669"/>
    <property type="project" value="TreeGrafter"/>
</dbReference>
<feature type="compositionally biased region" description="Low complexity" evidence="1">
    <location>
        <begin position="22"/>
        <end position="35"/>
    </location>
</feature>
<evidence type="ECO:0000256" key="1">
    <source>
        <dbReference type="SAM" id="MobiDB-lite"/>
    </source>
</evidence>
<organism evidence="2 3">
    <name type="scientific">Naegleria fowleri</name>
    <name type="common">Brain eating amoeba</name>
    <dbReference type="NCBI Taxonomy" id="5763"/>
    <lineage>
        <taxon>Eukaryota</taxon>
        <taxon>Discoba</taxon>
        <taxon>Heterolobosea</taxon>
        <taxon>Tetramitia</taxon>
        <taxon>Eutetramitia</taxon>
        <taxon>Vahlkampfiidae</taxon>
        <taxon>Naegleria</taxon>
    </lineage>
</organism>
<gene>
    <name evidence="2" type="ORF">FDP41_005986</name>
</gene>
<feature type="compositionally biased region" description="Polar residues" evidence="1">
    <location>
        <begin position="9"/>
        <end position="18"/>
    </location>
</feature>
<dbReference type="VEuPathDB" id="AmoebaDB:FDP41_005986"/>
<dbReference type="EMBL" id="VFQX01000048">
    <property type="protein sequence ID" value="KAF0975234.1"/>
    <property type="molecule type" value="Genomic_DNA"/>
</dbReference>
<feature type="region of interest" description="Disordered" evidence="1">
    <location>
        <begin position="1"/>
        <end position="53"/>
    </location>
</feature>
<dbReference type="PANTHER" id="PTHR11352:SF0">
    <property type="entry name" value="PROLIFERATING CELL NUCLEAR ANTIGEN"/>
    <property type="match status" value="1"/>
</dbReference>
<dbReference type="InterPro" id="IPR046938">
    <property type="entry name" value="DNA_clamp_sf"/>
</dbReference>
<reference evidence="2 3" key="1">
    <citation type="journal article" date="2019" name="Sci. Rep.">
        <title>Nanopore sequencing improves the draft genome of the human pathogenic amoeba Naegleria fowleri.</title>
        <authorList>
            <person name="Liechti N."/>
            <person name="Schurch N."/>
            <person name="Bruggmann R."/>
            <person name="Wittwer M."/>
        </authorList>
    </citation>
    <scope>NUCLEOTIDE SEQUENCE [LARGE SCALE GENOMIC DNA]</scope>
    <source>
        <strain evidence="2 3">ATCC 30894</strain>
    </source>
</reference>
<dbReference type="Gene3D" id="3.70.10.10">
    <property type="match status" value="1"/>
</dbReference>
<evidence type="ECO:0008006" key="4">
    <source>
        <dbReference type="Google" id="ProtNLM"/>
    </source>
</evidence>
<protein>
    <recommendedName>
        <fullName evidence="4">Checkpoint protein</fullName>
    </recommendedName>
</protein>
<dbReference type="GO" id="GO:0006275">
    <property type="term" value="P:regulation of DNA replication"/>
    <property type="evidence" value="ECO:0007669"/>
    <property type="project" value="InterPro"/>
</dbReference>
<dbReference type="GO" id="GO:0003677">
    <property type="term" value="F:DNA binding"/>
    <property type="evidence" value="ECO:0007669"/>
    <property type="project" value="InterPro"/>
</dbReference>